<gene>
    <name evidence="2" type="ORF">ENO59_06265</name>
</gene>
<dbReference type="InterPro" id="IPR026444">
    <property type="entry name" value="Secre_tail"/>
</dbReference>
<feature type="domain" description="FlgD/Vpr Ig-like" evidence="1">
    <location>
        <begin position="325"/>
        <end position="381"/>
    </location>
</feature>
<accession>A0A7V2B0L2</accession>
<dbReference type="AlphaFoldDB" id="A0A7V2B0L2"/>
<dbReference type="NCBIfam" id="TIGR04183">
    <property type="entry name" value="Por_Secre_tail"/>
    <property type="match status" value="1"/>
</dbReference>
<organism evidence="2">
    <name type="scientific">Rhodothermus marinus</name>
    <name type="common">Rhodothermus obamensis</name>
    <dbReference type="NCBI Taxonomy" id="29549"/>
    <lineage>
        <taxon>Bacteria</taxon>
        <taxon>Pseudomonadati</taxon>
        <taxon>Rhodothermota</taxon>
        <taxon>Rhodothermia</taxon>
        <taxon>Rhodothermales</taxon>
        <taxon>Rhodothermaceae</taxon>
        <taxon>Rhodothermus</taxon>
    </lineage>
</organism>
<dbReference type="InterPro" id="IPR025965">
    <property type="entry name" value="FlgD/Vpr_Ig-like"/>
</dbReference>
<evidence type="ECO:0000259" key="1">
    <source>
        <dbReference type="Pfam" id="PF13860"/>
    </source>
</evidence>
<dbReference type="Gene3D" id="2.60.40.4070">
    <property type="match status" value="1"/>
</dbReference>
<evidence type="ECO:0000313" key="2">
    <source>
        <dbReference type="EMBL" id="HER96107.1"/>
    </source>
</evidence>
<sequence length="402" mass="42988">MQFNYGVLLGALMPWMVWAQPNAWINEFHYDNVGADADEFIEVVLENAAAYALSDFAVVLYNGSGGTSYGTHRLDTFTEGATEGAYTVYFKYIPGLQNGAPDGLALCYQGHLLQFLSYEGTLTAVGGCADGILSTDIGVAEDGTTPAGYSLQLTGLGARYADFSWASPQPASPGAINTTQRLIGQVTCRLALLGTLEVLSAAQGRAQILGTDGIQRVQNSPVQPNVNLQLISVTGPGGGAVFSETAPGVWEFTGSGSPPTEAYAVYQRLDLQSPHNQFFLQVSTLCPSEPDGTLEAHLDPFFAFELLPQPALQVTPNPFRTQTVLTLSLPEAALVTVAIYDLLGRHVATLAHESLAAGRHQLVWNGTSMGHVLPAGLYLVRTEVQPPGRAPQVHTHRLYRLP</sequence>
<comment type="caution">
    <text evidence="2">The sequence shown here is derived from an EMBL/GenBank/DDBJ whole genome shotgun (WGS) entry which is preliminary data.</text>
</comment>
<protein>
    <submittedName>
        <fullName evidence="2">T9SS type A sorting domain-containing protein</fullName>
    </submittedName>
</protein>
<reference evidence="2" key="1">
    <citation type="journal article" date="2020" name="mSystems">
        <title>Genome- and Community-Level Interaction Insights into Carbon Utilization and Element Cycling Functions of Hydrothermarchaeota in Hydrothermal Sediment.</title>
        <authorList>
            <person name="Zhou Z."/>
            <person name="Liu Y."/>
            <person name="Xu W."/>
            <person name="Pan J."/>
            <person name="Luo Z.H."/>
            <person name="Li M."/>
        </authorList>
    </citation>
    <scope>NUCLEOTIDE SEQUENCE [LARGE SCALE GENOMIC DNA]</scope>
    <source>
        <strain evidence="2">SpSt-143</strain>
    </source>
</reference>
<proteinExistence type="predicted"/>
<dbReference type="Pfam" id="PF13860">
    <property type="entry name" value="FlgD_ig"/>
    <property type="match status" value="1"/>
</dbReference>
<name>A0A7V2B0L2_RHOMR</name>
<dbReference type="EMBL" id="DSGB01000005">
    <property type="protein sequence ID" value="HER96107.1"/>
    <property type="molecule type" value="Genomic_DNA"/>
</dbReference>